<dbReference type="GO" id="GO:0031119">
    <property type="term" value="P:tRNA pseudouridine synthesis"/>
    <property type="evidence" value="ECO:0007669"/>
    <property type="project" value="UniProtKB-UniRule"/>
</dbReference>
<evidence type="ECO:0000256" key="1">
    <source>
        <dbReference type="ARBA" id="ARBA00000385"/>
    </source>
</evidence>
<evidence type="ECO:0000313" key="9">
    <source>
        <dbReference type="Proteomes" id="UP000050911"/>
    </source>
</evidence>
<dbReference type="InterPro" id="IPR002501">
    <property type="entry name" value="PsdUridine_synth_N"/>
</dbReference>
<dbReference type="PANTHER" id="PTHR13767:SF2">
    <property type="entry name" value="PSEUDOURIDYLATE SYNTHASE TRUB1"/>
    <property type="match status" value="1"/>
</dbReference>
<dbReference type="STRING" id="1302272.FC96_GL000363"/>
<comment type="function">
    <text evidence="5">Responsible for synthesis of pseudouridine from uracil-55 in the psi GC loop of transfer RNAs.</text>
</comment>
<dbReference type="Pfam" id="PF16198">
    <property type="entry name" value="TruB_C_2"/>
    <property type="match status" value="1"/>
</dbReference>
<evidence type="ECO:0000259" key="7">
    <source>
        <dbReference type="Pfam" id="PF16198"/>
    </source>
</evidence>
<comment type="caution">
    <text evidence="8">The sequence shown here is derived from an EMBL/GenBank/DDBJ whole genome shotgun (WGS) entry which is preliminary data.</text>
</comment>
<dbReference type="GO" id="GO:0160148">
    <property type="term" value="F:tRNA pseudouridine(55) synthase activity"/>
    <property type="evidence" value="ECO:0007669"/>
    <property type="project" value="UniProtKB-EC"/>
</dbReference>
<keyword evidence="3 5" id="KW-0819">tRNA processing</keyword>
<evidence type="ECO:0000313" key="8">
    <source>
        <dbReference type="EMBL" id="KRK49436.1"/>
    </source>
</evidence>
<keyword evidence="4 5" id="KW-0413">Isomerase</keyword>
<dbReference type="InterPro" id="IPR032819">
    <property type="entry name" value="TruB_C"/>
</dbReference>
<comment type="catalytic activity">
    <reaction evidence="1 5">
        <text>uridine(55) in tRNA = pseudouridine(55) in tRNA</text>
        <dbReference type="Rhea" id="RHEA:42532"/>
        <dbReference type="Rhea" id="RHEA-COMP:10101"/>
        <dbReference type="Rhea" id="RHEA-COMP:10102"/>
        <dbReference type="ChEBI" id="CHEBI:65314"/>
        <dbReference type="ChEBI" id="CHEBI:65315"/>
        <dbReference type="EC" id="5.4.99.25"/>
    </reaction>
</comment>
<dbReference type="Proteomes" id="UP000050911">
    <property type="component" value="Unassembled WGS sequence"/>
</dbReference>
<evidence type="ECO:0000259" key="6">
    <source>
        <dbReference type="Pfam" id="PF01509"/>
    </source>
</evidence>
<evidence type="ECO:0000256" key="3">
    <source>
        <dbReference type="ARBA" id="ARBA00022694"/>
    </source>
</evidence>
<dbReference type="AlphaFoldDB" id="A0A0R1HSM5"/>
<evidence type="ECO:0000256" key="2">
    <source>
        <dbReference type="ARBA" id="ARBA00005642"/>
    </source>
</evidence>
<dbReference type="GO" id="GO:0003723">
    <property type="term" value="F:RNA binding"/>
    <property type="evidence" value="ECO:0007669"/>
    <property type="project" value="InterPro"/>
</dbReference>
<keyword evidence="9" id="KW-1185">Reference proteome</keyword>
<dbReference type="CDD" id="cd02573">
    <property type="entry name" value="PseudoU_synth_EcTruB"/>
    <property type="match status" value="1"/>
</dbReference>
<gene>
    <name evidence="5" type="primary">truB</name>
    <name evidence="8" type="ORF">FC96_GL000363</name>
</gene>
<dbReference type="GO" id="GO:1990481">
    <property type="term" value="P:mRNA pseudouridine synthesis"/>
    <property type="evidence" value="ECO:0007669"/>
    <property type="project" value="TreeGrafter"/>
</dbReference>
<dbReference type="PATRIC" id="fig|1302272.5.peg.360"/>
<dbReference type="SUPFAM" id="SSF55120">
    <property type="entry name" value="Pseudouridine synthase"/>
    <property type="match status" value="1"/>
</dbReference>
<organism evidence="8 9">
    <name type="scientific">Secundilactobacillus kimchicus JCM 15530</name>
    <dbReference type="NCBI Taxonomy" id="1302272"/>
    <lineage>
        <taxon>Bacteria</taxon>
        <taxon>Bacillati</taxon>
        <taxon>Bacillota</taxon>
        <taxon>Bacilli</taxon>
        <taxon>Lactobacillales</taxon>
        <taxon>Lactobacillaceae</taxon>
        <taxon>Secundilactobacillus</taxon>
    </lineage>
</organism>
<dbReference type="InterPro" id="IPR020103">
    <property type="entry name" value="PsdUridine_synth_cat_dom_sf"/>
</dbReference>
<evidence type="ECO:0000256" key="5">
    <source>
        <dbReference type="HAMAP-Rule" id="MF_01080"/>
    </source>
</evidence>
<reference evidence="8 9" key="1">
    <citation type="journal article" date="2015" name="Genome Announc.">
        <title>Expanding the biotechnology potential of lactobacilli through comparative genomics of 213 strains and associated genera.</title>
        <authorList>
            <person name="Sun Z."/>
            <person name="Harris H.M."/>
            <person name="McCann A."/>
            <person name="Guo C."/>
            <person name="Argimon S."/>
            <person name="Zhang W."/>
            <person name="Yang X."/>
            <person name="Jeffery I.B."/>
            <person name="Cooney J.C."/>
            <person name="Kagawa T.F."/>
            <person name="Liu W."/>
            <person name="Song Y."/>
            <person name="Salvetti E."/>
            <person name="Wrobel A."/>
            <person name="Rasinkangas P."/>
            <person name="Parkhill J."/>
            <person name="Rea M.C."/>
            <person name="O'Sullivan O."/>
            <person name="Ritari J."/>
            <person name="Douillard F.P."/>
            <person name="Paul Ross R."/>
            <person name="Yang R."/>
            <person name="Briner A.E."/>
            <person name="Felis G.E."/>
            <person name="de Vos W.M."/>
            <person name="Barrangou R."/>
            <person name="Klaenhammer T.R."/>
            <person name="Caufield P.W."/>
            <person name="Cui Y."/>
            <person name="Zhang H."/>
            <person name="O'Toole P.W."/>
        </authorList>
    </citation>
    <scope>NUCLEOTIDE SEQUENCE [LARGE SCALE GENOMIC DNA]</scope>
    <source>
        <strain evidence="8 9">JCM 15530</strain>
    </source>
</reference>
<evidence type="ECO:0000256" key="4">
    <source>
        <dbReference type="ARBA" id="ARBA00023235"/>
    </source>
</evidence>
<accession>A0A0R1HSM5</accession>
<dbReference type="EC" id="5.4.99.25" evidence="5"/>
<proteinExistence type="inferred from homology"/>
<sequence>MDGIIALYKERGLTSHDCVNRLRKLLHTKKVGHSGTLDPNVDGVLPICVGSATKVVDFLMTHDKVYRGSVTFGFSTETEDLDGAEVTRTILSAPISTDQIDAEMQTMTGTLTQVPPMYSAVKVKGRKLYEYARAGQTVERPSRQVMIKRFKRLASPTFDEQSGTQTVAFGVTCSKGTYVRTLAVELGQRLGVPAVMSSLTRLSSGGFDLAETWTFEQLTSAIAAGDESFLQPIDRALSDYPVVELSDYLWSGVKNGIWLKEAEVNQSASVVALRYQGAIKCLYQKKGAVYKPLKMFSTT</sequence>
<dbReference type="HAMAP" id="MF_01080">
    <property type="entry name" value="TruB_bact"/>
    <property type="match status" value="1"/>
</dbReference>
<dbReference type="Gene3D" id="3.30.2350.10">
    <property type="entry name" value="Pseudouridine synthase"/>
    <property type="match status" value="1"/>
</dbReference>
<name>A0A0R1HSM5_9LACO</name>
<dbReference type="NCBIfam" id="TIGR00431">
    <property type="entry name" value="TruB"/>
    <property type="match status" value="1"/>
</dbReference>
<dbReference type="OrthoDB" id="9802309at2"/>
<comment type="similarity">
    <text evidence="2 5">Belongs to the pseudouridine synthase TruB family. Type 1 subfamily.</text>
</comment>
<protein>
    <recommendedName>
        <fullName evidence="5">tRNA pseudouridine synthase B</fullName>
        <ecNumber evidence="5">5.4.99.25</ecNumber>
    </recommendedName>
    <alternativeName>
        <fullName evidence="5">tRNA pseudouridine(55) synthase</fullName>
        <shortName evidence="5">Psi55 synthase</shortName>
    </alternativeName>
    <alternativeName>
        <fullName evidence="5">tRNA pseudouridylate synthase</fullName>
    </alternativeName>
    <alternativeName>
        <fullName evidence="5">tRNA-uridine isomerase</fullName>
    </alternativeName>
</protein>
<feature type="domain" description="tRNA pseudouridylate synthase B C-terminal" evidence="7">
    <location>
        <begin position="180"/>
        <end position="237"/>
    </location>
</feature>
<feature type="domain" description="Pseudouridine synthase II N-terminal" evidence="6">
    <location>
        <begin position="23"/>
        <end position="179"/>
    </location>
</feature>
<dbReference type="PANTHER" id="PTHR13767">
    <property type="entry name" value="TRNA-PSEUDOURIDINE SYNTHASE"/>
    <property type="match status" value="1"/>
</dbReference>
<dbReference type="RefSeq" id="WP_056941781.1">
    <property type="nucleotide sequence ID" value="NZ_AZCX01000001.1"/>
</dbReference>
<dbReference type="EMBL" id="AZCX01000001">
    <property type="protein sequence ID" value="KRK49436.1"/>
    <property type="molecule type" value="Genomic_DNA"/>
</dbReference>
<feature type="active site" description="Nucleophile" evidence="5">
    <location>
        <position position="38"/>
    </location>
</feature>
<dbReference type="FunFam" id="3.30.2350.10:FF:000011">
    <property type="entry name" value="tRNA pseudouridine synthase B"/>
    <property type="match status" value="1"/>
</dbReference>
<dbReference type="Pfam" id="PF01509">
    <property type="entry name" value="TruB_N"/>
    <property type="match status" value="1"/>
</dbReference>
<dbReference type="InterPro" id="IPR014780">
    <property type="entry name" value="tRNA_psdUridine_synth_TruB"/>
</dbReference>